<keyword evidence="1" id="KW-0732">Signal</keyword>
<dbReference type="Proteomes" id="UP001162741">
    <property type="component" value="Chromosome"/>
</dbReference>
<accession>A0ABY6J2W8</accession>
<organism evidence="3 4">
    <name type="scientific">Chitinophaga horti</name>
    <dbReference type="NCBI Taxonomy" id="2920382"/>
    <lineage>
        <taxon>Bacteria</taxon>
        <taxon>Pseudomonadati</taxon>
        <taxon>Bacteroidota</taxon>
        <taxon>Chitinophagia</taxon>
        <taxon>Chitinophagales</taxon>
        <taxon>Chitinophagaceae</taxon>
        <taxon>Chitinophaga</taxon>
    </lineage>
</organism>
<sequence>MKRVTMFMSLAVVATVLLASCRKQPLDNLTEEESRIYITNHDETADFKTYATFSIVDSVAVISNAGAKKELTSYDQQLIAAVKAQLEARGYTAVGKEAKPDLAVNLSRIDNTSYSAAWTPGYWSGWPGYWDTGYWGFPGYGYYWPSYYTVFQNRERSVSIDMLDLKNSAGKEGNQLTAVWNAMLRGSGVWSSNNISSMVKAVFDQSAYLQTLN</sequence>
<reference evidence="3" key="1">
    <citation type="submission" date="2022-10" db="EMBL/GenBank/DDBJ databases">
        <title>Chitinophaga sp. nov., isolated from soil.</title>
        <authorList>
            <person name="Jeon C.O."/>
        </authorList>
    </citation>
    <scope>NUCLEOTIDE SEQUENCE</scope>
    <source>
        <strain evidence="3">R8</strain>
    </source>
</reference>
<dbReference type="EMBL" id="CP107006">
    <property type="protein sequence ID" value="UYQ94008.1"/>
    <property type="molecule type" value="Genomic_DNA"/>
</dbReference>
<dbReference type="Pfam" id="PF13590">
    <property type="entry name" value="DUF4136"/>
    <property type="match status" value="1"/>
</dbReference>
<feature type="signal peptide" evidence="1">
    <location>
        <begin position="1"/>
        <end position="19"/>
    </location>
</feature>
<evidence type="ECO:0000313" key="3">
    <source>
        <dbReference type="EMBL" id="UYQ94008.1"/>
    </source>
</evidence>
<dbReference type="Gene3D" id="3.30.160.670">
    <property type="match status" value="1"/>
</dbReference>
<feature type="chain" id="PRO_5045425977" evidence="1">
    <location>
        <begin position="20"/>
        <end position="213"/>
    </location>
</feature>
<dbReference type="PROSITE" id="PS51257">
    <property type="entry name" value="PROKAR_LIPOPROTEIN"/>
    <property type="match status" value="1"/>
</dbReference>
<keyword evidence="4" id="KW-1185">Reference proteome</keyword>
<evidence type="ECO:0000259" key="2">
    <source>
        <dbReference type="Pfam" id="PF13590"/>
    </source>
</evidence>
<evidence type="ECO:0000256" key="1">
    <source>
        <dbReference type="SAM" id="SignalP"/>
    </source>
</evidence>
<dbReference type="InterPro" id="IPR025411">
    <property type="entry name" value="DUF4136"/>
</dbReference>
<proteinExistence type="predicted"/>
<feature type="domain" description="DUF4136" evidence="2">
    <location>
        <begin position="39"/>
        <end position="206"/>
    </location>
</feature>
<dbReference type="RefSeq" id="WP_264281976.1">
    <property type="nucleotide sequence ID" value="NZ_CP107006.1"/>
</dbReference>
<protein>
    <submittedName>
        <fullName evidence="3">DUF4136 domain-containing protein</fullName>
    </submittedName>
</protein>
<evidence type="ECO:0000313" key="4">
    <source>
        <dbReference type="Proteomes" id="UP001162741"/>
    </source>
</evidence>
<name>A0ABY6J2W8_9BACT</name>
<gene>
    <name evidence="3" type="ORF">MKQ68_02735</name>
</gene>